<dbReference type="InterPro" id="IPR043132">
    <property type="entry name" value="BCAT-like_C"/>
</dbReference>
<dbReference type="InterPro" id="IPR036038">
    <property type="entry name" value="Aminotransferase-like"/>
</dbReference>
<dbReference type="PROSITE" id="PS00770">
    <property type="entry name" value="AA_TRANSFER_CLASS_4"/>
    <property type="match status" value="1"/>
</dbReference>
<evidence type="ECO:0000256" key="8">
    <source>
        <dbReference type="ARBA" id="ARBA00014472"/>
    </source>
</evidence>
<evidence type="ECO:0000256" key="7">
    <source>
        <dbReference type="ARBA" id="ARBA00013053"/>
    </source>
</evidence>
<sequence>MEKPFRRPLPPGLKLIETLRRDPGTPPARLERHLDRLEQSAARLGFPCDRDTARARLLECEGDLPLRLRLTLGADGTLEVTQAPLGEVPSLWHVRLAEMRLRSDDPWLGVKSTQRVLYTATRAALPAGVDEVLFLNERGEVVEGTITNVFLDRDGTLLTPPLSSGALPGVLRRTLLDEGRALEAVLHAPDLEHGQLFVGNSVRGLVPARLG</sequence>
<dbReference type="InterPro" id="IPR043131">
    <property type="entry name" value="BCAT-like_N"/>
</dbReference>
<dbReference type="GO" id="GO:0016829">
    <property type="term" value="F:lyase activity"/>
    <property type="evidence" value="ECO:0007669"/>
    <property type="project" value="UniProtKB-KW"/>
</dbReference>
<evidence type="ECO:0000256" key="10">
    <source>
        <dbReference type="ARBA" id="ARBA00023304"/>
    </source>
</evidence>
<evidence type="ECO:0000313" key="16">
    <source>
        <dbReference type="EMBL" id="SFP04074.1"/>
    </source>
</evidence>
<dbReference type="Gene3D" id="3.30.470.10">
    <property type="match status" value="1"/>
</dbReference>
<dbReference type="Proteomes" id="UP000199356">
    <property type="component" value="Unassembled WGS sequence"/>
</dbReference>
<comment type="cofactor">
    <cofactor evidence="1 15">
        <name>pyridoxal 5'-phosphate</name>
        <dbReference type="ChEBI" id="CHEBI:597326"/>
    </cofactor>
</comment>
<dbReference type="PANTHER" id="PTHR42743:SF11">
    <property type="entry name" value="AMINODEOXYCHORISMATE LYASE"/>
    <property type="match status" value="1"/>
</dbReference>
<evidence type="ECO:0000256" key="5">
    <source>
        <dbReference type="ARBA" id="ARBA00005072"/>
    </source>
</evidence>
<evidence type="ECO:0000256" key="13">
    <source>
        <dbReference type="ARBA" id="ARBA00049229"/>
    </source>
</evidence>
<dbReference type="GO" id="GO:0004084">
    <property type="term" value="F:branched-chain-amino-acid transaminase activity"/>
    <property type="evidence" value="ECO:0007669"/>
    <property type="project" value="UniProtKB-EC"/>
</dbReference>
<keyword evidence="17" id="KW-1185">Reference proteome</keyword>
<dbReference type="InterPro" id="IPR018300">
    <property type="entry name" value="Aminotrans_IV_CS"/>
</dbReference>
<proteinExistence type="inferred from homology"/>
<dbReference type="InterPro" id="IPR050571">
    <property type="entry name" value="Class-IV_PLP-Dep_Aminotrnsfr"/>
</dbReference>
<comment type="pathway">
    <text evidence="4">Amino-acid biosynthesis; L-valine biosynthesis; L-valine from pyruvate: step 4/4.</text>
</comment>
<reference evidence="16 17" key="1">
    <citation type="submission" date="2016-10" db="EMBL/GenBank/DDBJ databases">
        <authorList>
            <person name="de Groot N.N."/>
        </authorList>
    </citation>
    <scope>NUCLEOTIDE SEQUENCE [LARGE SCALE GENOMIC DNA]</scope>
    <source>
        <strain evidence="16 17">DSM 19547</strain>
    </source>
</reference>
<name>A0A1I5M394_9RHOB</name>
<evidence type="ECO:0000256" key="15">
    <source>
        <dbReference type="RuleBase" id="RU004516"/>
    </source>
</evidence>
<dbReference type="NCBIfam" id="NF005731">
    <property type="entry name" value="PRK07546.1-5"/>
    <property type="match status" value="1"/>
</dbReference>
<evidence type="ECO:0000256" key="12">
    <source>
        <dbReference type="ARBA" id="ARBA00048798"/>
    </source>
</evidence>
<dbReference type="PANTHER" id="PTHR42743">
    <property type="entry name" value="AMINO-ACID AMINOTRANSFERASE"/>
    <property type="match status" value="1"/>
</dbReference>
<comment type="similarity">
    <text evidence="6 14">Belongs to the class-IV pyridoxal-phosphate-dependent aminotransferase family.</text>
</comment>
<dbReference type="Pfam" id="PF01063">
    <property type="entry name" value="Aminotran_4"/>
    <property type="match status" value="1"/>
</dbReference>
<dbReference type="SUPFAM" id="SSF56752">
    <property type="entry name" value="D-aminoacid aminotransferase-like PLP-dependent enzymes"/>
    <property type="match status" value="1"/>
</dbReference>
<comment type="catalytic activity">
    <reaction evidence="11">
        <text>L-valine + 2-oxoglutarate = 3-methyl-2-oxobutanoate + L-glutamate</text>
        <dbReference type="Rhea" id="RHEA:24813"/>
        <dbReference type="ChEBI" id="CHEBI:11851"/>
        <dbReference type="ChEBI" id="CHEBI:16810"/>
        <dbReference type="ChEBI" id="CHEBI:29985"/>
        <dbReference type="ChEBI" id="CHEBI:57762"/>
        <dbReference type="EC" id="2.6.1.42"/>
    </reaction>
</comment>
<evidence type="ECO:0000256" key="1">
    <source>
        <dbReference type="ARBA" id="ARBA00001933"/>
    </source>
</evidence>
<comment type="catalytic activity">
    <reaction evidence="12">
        <text>L-isoleucine + 2-oxoglutarate = (S)-3-methyl-2-oxopentanoate + L-glutamate</text>
        <dbReference type="Rhea" id="RHEA:24801"/>
        <dbReference type="ChEBI" id="CHEBI:16810"/>
        <dbReference type="ChEBI" id="CHEBI:29985"/>
        <dbReference type="ChEBI" id="CHEBI:35146"/>
        <dbReference type="ChEBI" id="CHEBI:58045"/>
        <dbReference type="EC" id="2.6.1.42"/>
    </reaction>
</comment>
<dbReference type="AlphaFoldDB" id="A0A1I5M394"/>
<keyword evidence="10" id="KW-0100">Branched-chain amino acid biosynthesis</keyword>
<dbReference type="InterPro" id="IPR001544">
    <property type="entry name" value="Aminotrans_IV"/>
</dbReference>
<evidence type="ECO:0000256" key="11">
    <source>
        <dbReference type="ARBA" id="ARBA00048212"/>
    </source>
</evidence>
<dbReference type="EC" id="2.6.1.42" evidence="7"/>
<dbReference type="NCBIfam" id="NF005729">
    <property type="entry name" value="PRK07546.1-3"/>
    <property type="match status" value="1"/>
</dbReference>
<dbReference type="STRING" id="441119.SAMN04488047_10274"/>
<evidence type="ECO:0000256" key="2">
    <source>
        <dbReference type="ARBA" id="ARBA00003109"/>
    </source>
</evidence>
<evidence type="ECO:0000313" key="17">
    <source>
        <dbReference type="Proteomes" id="UP000199356"/>
    </source>
</evidence>
<gene>
    <name evidence="16" type="ORF">SAMN04488047_10274</name>
</gene>
<keyword evidence="10" id="KW-0028">Amino-acid biosynthesis</keyword>
<dbReference type="EMBL" id="FOXA01000002">
    <property type="protein sequence ID" value="SFP04074.1"/>
    <property type="molecule type" value="Genomic_DNA"/>
</dbReference>
<organism evidence="16 17">
    <name type="scientific">Tranquillimonas alkanivorans</name>
    <dbReference type="NCBI Taxonomy" id="441119"/>
    <lineage>
        <taxon>Bacteria</taxon>
        <taxon>Pseudomonadati</taxon>
        <taxon>Pseudomonadota</taxon>
        <taxon>Alphaproteobacteria</taxon>
        <taxon>Rhodobacterales</taxon>
        <taxon>Roseobacteraceae</taxon>
        <taxon>Tranquillimonas</taxon>
    </lineage>
</organism>
<comment type="pathway">
    <text evidence="3">Amino-acid biosynthesis; L-isoleucine biosynthesis; L-isoleucine from 2-oxobutanoate: step 4/4.</text>
</comment>
<comment type="catalytic activity">
    <reaction evidence="13">
        <text>L-leucine + 2-oxoglutarate = 4-methyl-2-oxopentanoate + L-glutamate</text>
        <dbReference type="Rhea" id="RHEA:18321"/>
        <dbReference type="ChEBI" id="CHEBI:16810"/>
        <dbReference type="ChEBI" id="CHEBI:17865"/>
        <dbReference type="ChEBI" id="CHEBI:29985"/>
        <dbReference type="ChEBI" id="CHEBI:57427"/>
        <dbReference type="EC" id="2.6.1.42"/>
    </reaction>
</comment>
<dbReference type="OrthoDB" id="9809239at2"/>
<evidence type="ECO:0000256" key="14">
    <source>
        <dbReference type="RuleBase" id="RU004106"/>
    </source>
</evidence>
<evidence type="ECO:0000256" key="4">
    <source>
        <dbReference type="ARBA" id="ARBA00004931"/>
    </source>
</evidence>
<protein>
    <recommendedName>
        <fullName evidence="8">Probable branched-chain-amino-acid aminotransferase</fullName>
        <ecNumber evidence="7">2.6.1.42</ecNumber>
    </recommendedName>
</protein>
<comment type="pathway">
    <text evidence="5">Amino-acid biosynthesis; L-leucine biosynthesis; L-leucine from 3-methyl-2-oxobutanoate: step 4/4.</text>
</comment>
<keyword evidence="9 15" id="KW-0663">Pyridoxal phosphate</keyword>
<dbReference type="GO" id="GO:0009082">
    <property type="term" value="P:branched-chain amino acid biosynthetic process"/>
    <property type="evidence" value="ECO:0007669"/>
    <property type="project" value="UniProtKB-KW"/>
</dbReference>
<evidence type="ECO:0000256" key="9">
    <source>
        <dbReference type="ARBA" id="ARBA00022898"/>
    </source>
</evidence>
<keyword evidence="16" id="KW-0456">Lyase</keyword>
<comment type="function">
    <text evidence="2">Acts on leucine, isoleucine and valine.</text>
</comment>
<accession>A0A1I5M394</accession>
<dbReference type="RefSeq" id="WP_093418037.1">
    <property type="nucleotide sequence ID" value="NZ_FOXA01000002.1"/>
</dbReference>
<evidence type="ECO:0000256" key="6">
    <source>
        <dbReference type="ARBA" id="ARBA00009320"/>
    </source>
</evidence>
<evidence type="ECO:0000256" key="3">
    <source>
        <dbReference type="ARBA" id="ARBA00004824"/>
    </source>
</evidence>
<dbReference type="Gene3D" id="3.20.10.10">
    <property type="entry name" value="D-amino Acid Aminotransferase, subunit A, domain 2"/>
    <property type="match status" value="1"/>
</dbReference>